<dbReference type="Pfam" id="PF00046">
    <property type="entry name" value="Homeodomain"/>
    <property type="match status" value="1"/>
</dbReference>
<dbReference type="InterPro" id="IPR001356">
    <property type="entry name" value="HD"/>
</dbReference>
<dbReference type="GO" id="GO:0000981">
    <property type="term" value="F:DNA-binding transcription factor activity, RNA polymerase II-specific"/>
    <property type="evidence" value="ECO:0000318"/>
    <property type="project" value="GO_Central"/>
</dbReference>
<accession>W1NGQ4</accession>
<dbReference type="CDD" id="cd00086">
    <property type="entry name" value="homeodomain"/>
    <property type="match status" value="1"/>
</dbReference>
<feature type="DNA-binding region" description="Homeobox" evidence="5">
    <location>
        <begin position="210"/>
        <end position="269"/>
    </location>
</feature>
<keyword evidence="10" id="KW-1185">Reference proteome</keyword>
<dbReference type="InterPro" id="IPR009057">
    <property type="entry name" value="Homeodomain-like_sf"/>
</dbReference>
<keyword evidence="4 5" id="KW-0539">Nucleus</keyword>
<dbReference type="PANTHER" id="PTHR15467">
    <property type="entry name" value="ZINC-FINGERS AND HOMEOBOXES RELATED"/>
    <property type="match status" value="1"/>
</dbReference>
<dbReference type="eggNOG" id="ENOG502QV0N">
    <property type="taxonomic scope" value="Eukaryota"/>
</dbReference>
<dbReference type="SUPFAM" id="SSF46689">
    <property type="entry name" value="Homeodomain-like"/>
    <property type="match status" value="1"/>
</dbReference>
<dbReference type="HOGENOM" id="CLU_051943_0_0_1"/>
<evidence type="ECO:0000256" key="3">
    <source>
        <dbReference type="ARBA" id="ARBA00023155"/>
    </source>
</evidence>
<dbReference type="OMA" id="KRIVKWF"/>
<keyword evidence="2 5" id="KW-0238">DNA-binding</keyword>
<evidence type="ECO:0000256" key="1">
    <source>
        <dbReference type="ARBA" id="ARBA00004123"/>
    </source>
</evidence>
<feature type="domain" description="Homeobox" evidence="8">
    <location>
        <begin position="208"/>
        <end position="268"/>
    </location>
</feature>
<keyword evidence="3 5" id="KW-0371">Homeobox</keyword>
<dbReference type="AlphaFoldDB" id="W1NGQ4"/>
<reference evidence="10" key="1">
    <citation type="journal article" date="2013" name="Science">
        <title>The Amborella genome and the evolution of flowering plants.</title>
        <authorList>
            <consortium name="Amborella Genome Project"/>
        </authorList>
    </citation>
    <scope>NUCLEOTIDE SEQUENCE [LARGE SCALE GENOMIC DNA]</scope>
</reference>
<sequence length="281" mass="32475">MRLEELPWNSLLLSLVHRKSVQDEQLDADSDEDALEALFGQLEEDLKNDSLFMSDDDEDEISEADLARLEKELNDDFMDEDDDEESGALHLDKDNEGSHDDEDLDIPLKLKNWQRRRLAQALKVGRRKVSIKNLAGELGLDRAVVLNLLREPPPDLLLMSASLPDEIKVKETPLQIETEPLESVSTTVNVEETEESEPEKKEPVHVMRNRWSTRKRMKKVQVETLEKVYDGTKRPTNAMISSIVHVTNLPRKSVVKWFEDKRVEEGVPDRRVPFRRSESHY</sequence>
<feature type="region of interest" description="Disordered" evidence="7">
    <location>
        <begin position="78"/>
        <end position="103"/>
    </location>
</feature>
<dbReference type="Gramene" id="ERM94389">
    <property type="protein sequence ID" value="ERM94389"/>
    <property type="gene ID" value="AMTR_s00010p00252190"/>
</dbReference>
<dbReference type="EMBL" id="KI397513">
    <property type="protein sequence ID" value="ERM94389.1"/>
    <property type="molecule type" value="Genomic_DNA"/>
</dbReference>
<dbReference type="Proteomes" id="UP000017836">
    <property type="component" value="Unassembled WGS sequence"/>
</dbReference>
<organism evidence="9 10">
    <name type="scientific">Amborella trichopoda</name>
    <dbReference type="NCBI Taxonomy" id="13333"/>
    <lineage>
        <taxon>Eukaryota</taxon>
        <taxon>Viridiplantae</taxon>
        <taxon>Streptophyta</taxon>
        <taxon>Embryophyta</taxon>
        <taxon>Tracheophyta</taxon>
        <taxon>Spermatophyta</taxon>
        <taxon>Magnoliopsida</taxon>
        <taxon>Amborellales</taxon>
        <taxon>Amborellaceae</taxon>
        <taxon>Amborella</taxon>
    </lineage>
</organism>
<gene>
    <name evidence="9" type="ORF">AMTR_s00010p00252190</name>
</gene>
<evidence type="ECO:0000256" key="5">
    <source>
        <dbReference type="PROSITE-ProRule" id="PRU00108"/>
    </source>
</evidence>
<name>W1NGQ4_AMBTC</name>
<proteinExistence type="predicted"/>
<evidence type="ECO:0000256" key="6">
    <source>
        <dbReference type="RuleBase" id="RU000682"/>
    </source>
</evidence>
<dbReference type="Gene3D" id="1.10.10.60">
    <property type="entry name" value="Homeodomain-like"/>
    <property type="match status" value="1"/>
</dbReference>
<evidence type="ECO:0000313" key="9">
    <source>
        <dbReference type="EMBL" id="ERM94389.1"/>
    </source>
</evidence>
<dbReference type="SMART" id="SM00389">
    <property type="entry name" value="HOX"/>
    <property type="match status" value="1"/>
</dbReference>
<dbReference type="GO" id="GO:0005634">
    <property type="term" value="C:nucleus"/>
    <property type="evidence" value="ECO:0000318"/>
    <property type="project" value="GO_Central"/>
</dbReference>
<evidence type="ECO:0000256" key="2">
    <source>
        <dbReference type="ARBA" id="ARBA00023125"/>
    </source>
</evidence>
<dbReference type="STRING" id="13333.W1NGQ4"/>
<evidence type="ECO:0000259" key="8">
    <source>
        <dbReference type="PROSITE" id="PS50071"/>
    </source>
</evidence>
<evidence type="ECO:0000256" key="7">
    <source>
        <dbReference type="SAM" id="MobiDB-lite"/>
    </source>
</evidence>
<dbReference type="PROSITE" id="PS50071">
    <property type="entry name" value="HOMEOBOX_2"/>
    <property type="match status" value="1"/>
</dbReference>
<dbReference type="GO" id="GO:0003677">
    <property type="term" value="F:DNA binding"/>
    <property type="evidence" value="ECO:0007669"/>
    <property type="project" value="UniProtKB-UniRule"/>
</dbReference>
<dbReference type="GO" id="GO:0006357">
    <property type="term" value="P:regulation of transcription by RNA polymerase II"/>
    <property type="evidence" value="ECO:0000318"/>
    <property type="project" value="GO_Central"/>
</dbReference>
<dbReference type="PANTHER" id="PTHR15467:SF9">
    <property type="entry name" value="HOMEOBOX DOMAIN-CONTAINING PROTEIN"/>
    <property type="match status" value="1"/>
</dbReference>
<evidence type="ECO:0000256" key="4">
    <source>
        <dbReference type="ARBA" id="ARBA00023242"/>
    </source>
</evidence>
<comment type="subcellular location">
    <subcellularLocation>
        <location evidence="1 5 6">Nucleus</location>
    </subcellularLocation>
</comment>
<evidence type="ECO:0000313" key="10">
    <source>
        <dbReference type="Proteomes" id="UP000017836"/>
    </source>
</evidence>
<protein>
    <recommendedName>
        <fullName evidence="8">Homeobox domain-containing protein</fullName>
    </recommendedName>
</protein>